<dbReference type="InterPro" id="IPR052763">
    <property type="entry name" value="DnaJ_C4"/>
</dbReference>
<dbReference type="PANTHER" id="PTHR44825:SF1">
    <property type="entry name" value="DNAJ HOMOLOG SUBFAMILY C MEMBER 4"/>
    <property type="match status" value="1"/>
</dbReference>
<name>W3XS95_PESFW</name>
<dbReference type="InterPro" id="IPR036869">
    <property type="entry name" value="J_dom_sf"/>
</dbReference>
<evidence type="ECO:0000313" key="4">
    <source>
        <dbReference type="Proteomes" id="UP000030651"/>
    </source>
</evidence>
<dbReference type="KEGG" id="pfy:PFICI_01929"/>
<reference evidence="4" key="1">
    <citation type="journal article" date="2015" name="BMC Genomics">
        <title>Genomic and transcriptomic analysis of the endophytic fungus Pestalotiopsis fici reveals its lifestyle and high potential for synthesis of natural products.</title>
        <authorList>
            <person name="Wang X."/>
            <person name="Zhang X."/>
            <person name="Liu L."/>
            <person name="Xiang M."/>
            <person name="Wang W."/>
            <person name="Sun X."/>
            <person name="Che Y."/>
            <person name="Guo L."/>
            <person name="Liu G."/>
            <person name="Guo L."/>
            <person name="Wang C."/>
            <person name="Yin W.B."/>
            <person name="Stadler M."/>
            <person name="Zhang X."/>
            <person name="Liu X."/>
        </authorList>
    </citation>
    <scope>NUCLEOTIDE SEQUENCE [LARGE SCALE GENOMIC DNA]</scope>
    <source>
        <strain evidence="4">W106-1 / CGMCC3.15140</strain>
    </source>
</reference>
<dbReference type="OrthoDB" id="10250354at2759"/>
<dbReference type="PRINTS" id="PR00625">
    <property type="entry name" value="JDOMAIN"/>
</dbReference>
<keyword evidence="4" id="KW-1185">Reference proteome</keyword>
<dbReference type="InParanoid" id="W3XS95"/>
<protein>
    <recommendedName>
        <fullName evidence="2">J domain-containing protein</fullName>
    </recommendedName>
</protein>
<dbReference type="AlphaFoldDB" id="W3XS95"/>
<dbReference type="Gene3D" id="1.10.287.110">
    <property type="entry name" value="DnaJ domain"/>
    <property type="match status" value="2"/>
</dbReference>
<accession>W3XS95</accession>
<feature type="domain" description="J" evidence="2">
    <location>
        <begin position="13"/>
        <end position="80"/>
    </location>
</feature>
<dbReference type="Proteomes" id="UP000030651">
    <property type="component" value="Unassembled WGS sequence"/>
</dbReference>
<gene>
    <name evidence="3" type="ORF">PFICI_01929</name>
</gene>
<dbReference type="SMART" id="SM00271">
    <property type="entry name" value="DnaJ"/>
    <property type="match status" value="2"/>
</dbReference>
<proteinExistence type="predicted"/>
<sequence length="480" mass="54029">MSAYNMNSALGLDYYQVLGVPRDATTEEIQQAFSRLSQAPEEAESAGIPDGIQVVHMIREEAYKTLTADAGEREAYDGDLRRSFIWSFLQARGFQVKTTTRLGEIIEFLEEEDFIGFMAGEGLPVKGWQLSLDGRYYFELGSGREERKAAESRSLVIETRPVPVMEPLYPVAESRPIITEGTISYSNELPTRVELPVMEAEAPRPHPSSNSIPSSGFSSIWSRMPRVWDVLHHILFYLLLACLLFRIPNEEVRTESSHRDDARMNHYEVLGVPATASVEDIRRAYHAAALQFHPDKVHAGANGSNAKAGVDDDEEEVNETMCRINEAYSTLSTDARCLYDHETLHGGSRQYAECMEAFGFAEAERLMEQRVEMEREAREREQKKLRQMVREGGTTNSTELSLVVHPVHRAVDSAKFSLSKSLRAAEMAVSEYVVPVAHVVSRRLRIAGNRLYLICYNHESTRLVVFFLGQLIGIDICGAI</sequence>
<feature type="coiled-coil region" evidence="1">
    <location>
        <begin position="363"/>
        <end position="391"/>
    </location>
</feature>
<organism evidence="3 4">
    <name type="scientific">Pestalotiopsis fici (strain W106-1 / CGMCC3.15140)</name>
    <dbReference type="NCBI Taxonomy" id="1229662"/>
    <lineage>
        <taxon>Eukaryota</taxon>
        <taxon>Fungi</taxon>
        <taxon>Dikarya</taxon>
        <taxon>Ascomycota</taxon>
        <taxon>Pezizomycotina</taxon>
        <taxon>Sordariomycetes</taxon>
        <taxon>Xylariomycetidae</taxon>
        <taxon>Amphisphaeriales</taxon>
        <taxon>Sporocadaceae</taxon>
        <taxon>Pestalotiopsis</taxon>
    </lineage>
</organism>
<dbReference type="RefSeq" id="XP_007828701.1">
    <property type="nucleotide sequence ID" value="XM_007830510.1"/>
</dbReference>
<dbReference type="InterPro" id="IPR001623">
    <property type="entry name" value="DnaJ_domain"/>
</dbReference>
<evidence type="ECO:0000256" key="1">
    <source>
        <dbReference type="SAM" id="Coils"/>
    </source>
</evidence>
<evidence type="ECO:0000313" key="3">
    <source>
        <dbReference type="EMBL" id="ETS88101.1"/>
    </source>
</evidence>
<dbReference type="Pfam" id="PF00226">
    <property type="entry name" value="DnaJ"/>
    <property type="match status" value="1"/>
</dbReference>
<dbReference type="PANTHER" id="PTHR44825">
    <property type="match status" value="1"/>
</dbReference>
<dbReference type="GeneID" id="19266942"/>
<dbReference type="CDD" id="cd06257">
    <property type="entry name" value="DnaJ"/>
    <property type="match status" value="2"/>
</dbReference>
<dbReference type="SUPFAM" id="SSF46565">
    <property type="entry name" value="Chaperone J-domain"/>
    <property type="match status" value="2"/>
</dbReference>
<dbReference type="eggNOG" id="KOG0715">
    <property type="taxonomic scope" value="Eukaryota"/>
</dbReference>
<dbReference type="PROSITE" id="PS50076">
    <property type="entry name" value="DNAJ_2"/>
    <property type="match status" value="2"/>
</dbReference>
<dbReference type="EMBL" id="KI912109">
    <property type="protein sequence ID" value="ETS88101.1"/>
    <property type="molecule type" value="Genomic_DNA"/>
</dbReference>
<dbReference type="STRING" id="1229662.W3XS95"/>
<feature type="domain" description="J" evidence="2">
    <location>
        <begin position="265"/>
        <end position="343"/>
    </location>
</feature>
<evidence type="ECO:0000259" key="2">
    <source>
        <dbReference type="PROSITE" id="PS50076"/>
    </source>
</evidence>
<dbReference type="HOGENOM" id="CLU_568701_0_0_1"/>
<keyword evidence="1" id="KW-0175">Coiled coil</keyword>